<keyword evidence="1" id="KW-0472">Membrane</keyword>
<keyword evidence="1" id="KW-0812">Transmembrane</keyword>
<accession>D4AR65</accession>
<proteinExistence type="predicted"/>
<reference evidence="3" key="1">
    <citation type="journal article" date="2011" name="Genome Biol.">
        <title>Comparative and functional genomics provide insights into the pathogenicity of dermatophytic fungi.</title>
        <authorList>
            <person name="Burmester A."/>
            <person name="Shelest E."/>
            <person name="Gloeckner G."/>
            <person name="Heddergott C."/>
            <person name="Schindler S."/>
            <person name="Staib P."/>
            <person name="Heidel A."/>
            <person name="Felder M."/>
            <person name="Petzold A."/>
            <person name="Szafranski K."/>
            <person name="Feuermann M."/>
            <person name="Pedruzzi I."/>
            <person name="Priebe S."/>
            <person name="Groth M."/>
            <person name="Winkler R."/>
            <person name="Li W."/>
            <person name="Kniemeyer O."/>
            <person name="Schroeckh V."/>
            <person name="Hertweck C."/>
            <person name="Hube B."/>
            <person name="White T.C."/>
            <person name="Platzer M."/>
            <person name="Guthke R."/>
            <person name="Heitman J."/>
            <person name="Woestemeyer J."/>
            <person name="Zipfel P.F."/>
            <person name="Monod M."/>
            <person name="Brakhage A.A."/>
        </authorList>
    </citation>
    <scope>NUCLEOTIDE SEQUENCE [LARGE SCALE GENOMIC DNA]</scope>
    <source>
        <strain evidence="3">ATCC MYA-4681 / CBS 112371</strain>
    </source>
</reference>
<dbReference type="EMBL" id="ABSU01000006">
    <property type="protein sequence ID" value="EFE34494.1"/>
    <property type="molecule type" value="Genomic_DNA"/>
</dbReference>
<keyword evidence="3" id="KW-1185">Reference proteome</keyword>
<dbReference type="AlphaFoldDB" id="D4AR65"/>
<gene>
    <name evidence="2" type="ORF">ARB_06894</name>
</gene>
<protein>
    <submittedName>
        <fullName evidence="2">Uncharacterized protein</fullName>
    </submittedName>
</protein>
<sequence>MAHRTGQLENPKAPGACGTGRLRQLDGFAMGLHILAGGTRKKLLKTVTPPLSFRLSLLLFSITLERFDSIYSCSLDSLLLGPVPFFFFLIHTPYLLACGTAEEHHIPFPKKAFASLRPNRIVRVLPAELYLRGETYSIVVVVVVVVTIVAIDMFRSVLLVLLVGDDVGNFLFGRFLLHPSSSTKTNFTSRKVE</sequence>
<dbReference type="Proteomes" id="UP000008866">
    <property type="component" value="Unassembled WGS sequence"/>
</dbReference>
<comment type="caution">
    <text evidence="2">The sequence shown here is derived from an EMBL/GenBank/DDBJ whole genome shotgun (WGS) entry which is preliminary data.</text>
</comment>
<feature type="transmembrane region" description="Helical" evidence="1">
    <location>
        <begin position="129"/>
        <end position="151"/>
    </location>
</feature>
<evidence type="ECO:0000256" key="1">
    <source>
        <dbReference type="SAM" id="Phobius"/>
    </source>
</evidence>
<evidence type="ECO:0000313" key="3">
    <source>
        <dbReference type="Proteomes" id="UP000008866"/>
    </source>
</evidence>
<dbReference type="GeneID" id="9520857"/>
<evidence type="ECO:0000313" key="2">
    <source>
        <dbReference type="EMBL" id="EFE34494.1"/>
    </source>
</evidence>
<dbReference type="RefSeq" id="XP_003015134.1">
    <property type="nucleotide sequence ID" value="XM_003015088.1"/>
</dbReference>
<dbReference type="HOGENOM" id="CLU_1408410_0_0_1"/>
<keyword evidence="1" id="KW-1133">Transmembrane helix</keyword>
<name>D4AR65_ARTBC</name>
<dbReference type="KEGG" id="abe:ARB_06894"/>
<organism evidence="2 3">
    <name type="scientific">Arthroderma benhamiae (strain ATCC MYA-4681 / CBS 112371)</name>
    <name type="common">Trichophyton mentagrophytes</name>
    <dbReference type="NCBI Taxonomy" id="663331"/>
    <lineage>
        <taxon>Eukaryota</taxon>
        <taxon>Fungi</taxon>
        <taxon>Dikarya</taxon>
        <taxon>Ascomycota</taxon>
        <taxon>Pezizomycotina</taxon>
        <taxon>Eurotiomycetes</taxon>
        <taxon>Eurotiomycetidae</taxon>
        <taxon>Onygenales</taxon>
        <taxon>Arthrodermataceae</taxon>
        <taxon>Trichophyton</taxon>
    </lineage>
</organism>